<gene>
    <name evidence="1" type="ORF">C4K03_4792</name>
</gene>
<dbReference type="RefSeq" id="WP_124379100.1">
    <property type="nucleotide sequence ID" value="NZ_CP027754.1"/>
</dbReference>
<proteinExistence type="predicted"/>
<dbReference type="EMBL" id="CP027754">
    <property type="protein sequence ID" value="AZE56930.1"/>
    <property type="molecule type" value="Genomic_DNA"/>
</dbReference>
<evidence type="ECO:0000313" key="2">
    <source>
        <dbReference type="Proteomes" id="UP000268696"/>
    </source>
</evidence>
<organism evidence="1 2">
    <name type="scientific">Pseudomonas synxantha</name>
    <dbReference type="NCBI Taxonomy" id="47883"/>
    <lineage>
        <taxon>Bacteria</taxon>
        <taxon>Pseudomonadati</taxon>
        <taxon>Pseudomonadota</taxon>
        <taxon>Gammaproteobacteria</taxon>
        <taxon>Pseudomonadales</taxon>
        <taxon>Pseudomonadaceae</taxon>
        <taxon>Pseudomonas</taxon>
    </lineage>
</organism>
<reference evidence="1 2" key="1">
    <citation type="submission" date="2018-03" db="EMBL/GenBank/DDBJ databases">
        <title>Diversity of phytobeneficial traits revealed by whole-genome analysis of worldwide-isolated phenazine-producing Pseudomonas spp.</title>
        <authorList>
            <person name="Biessy A."/>
            <person name="Novinscak A."/>
            <person name="Blom J."/>
            <person name="Leger G."/>
            <person name="Thomashow L.S."/>
            <person name="Cazorla F.M."/>
            <person name="Josic D."/>
            <person name="Filion M."/>
        </authorList>
    </citation>
    <scope>NUCLEOTIDE SEQUENCE [LARGE SCALE GENOMIC DNA]</scope>
    <source>
        <strain evidence="1 2">30B</strain>
    </source>
</reference>
<dbReference type="Proteomes" id="UP000268696">
    <property type="component" value="Chromosome"/>
</dbReference>
<sequence length="73" mass="7747">MSGEYSLPDLLGRMYDNQLALEAAVMELALQSEKQGLSEVGDNVRGALFVIGENAGYIKQGLAKLKSSNSGQA</sequence>
<evidence type="ECO:0000313" key="1">
    <source>
        <dbReference type="EMBL" id="AZE56930.1"/>
    </source>
</evidence>
<name>A0A3G7UC58_9PSED</name>
<dbReference type="AlphaFoldDB" id="A0A3G7UC58"/>
<accession>A0A3G7UC58</accession>
<protein>
    <submittedName>
        <fullName evidence="1">Uncharacterized protein</fullName>
    </submittedName>
</protein>